<keyword evidence="3 7" id="KW-0812">Transmembrane</keyword>
<dbReference type="Pfam" id="PF01184">
    <property type="entry name" value="Gpr1_Fun34_YaaH"/>
    <property type="match status" value="1"/>
</dbReference>
<evidence type="ECO:0000313" key="9">
    <source>
        <dbReference type="Proteomes" id="UP001274830"/>
    </source>
</evidence>
<reference evidence="8" key="1">
    <citation type="submission" date="2023-07" db="EMBL/GenBank/DDBJ databases">
        <title>Black Yeasts Isolated from many extreme environments.</title>
        <authorList>
            <person name="Coleine C."/>
            <person name="Stajich J.E."/>
            <person name="Selbmann L."/>
        </authorList>
    </citation>
    <scope>NUCLEOTIDE SEQUENCE</scope>
    <source>
        <strain evidence="8">CCFEE 5485</strain>
    </source>
</reference>
<proteinExistence type="inferred from homology"/>
<feature type="region of interest" description="Disordered" evidence="6">
    <location>
        <begin position="1"/>
        <end position="20"/>
    </location>
</feature>
<feature type="transmembrane region" description="Helical" evidence="7">
    <location>
        <begin position="185"/>
        <end position="206"/>
    </location>
</feature>
<dbReference type="Proteomes" id="UP001274830">
    <property type="component" value="Unassembled WGS sequence"/>
</dbReference>
<feature type="transmembrane region" description="Helical" evidence="7">
    <location>
        <begin position="155"/>
        <end position="178"/>
    </location>
</feature>
<dbReference type="AlphaFoldDB" id="A0AAE0WV26"/>
<dbReference type="InterPro" id="IPR000791">
    <property type="entry name" value="Gpr1/Fun34/SatP-like"/>
</dbReference>
<dbReference type="EMBL" id="JAUTXT010000004">
    <property type="protein sequence ID" value="KAK3678472.1"/>
    <property type="molecule type" value="Genomic_DNA"/>
</dbReference>
<comment type="subcellular location">
    <subcellularLocation>
        <location evidence="1">Membrane</location>
        <topology evidence="1">Multi-pass membrane protein</topology>
    </subcellularLocation>
</comment>
<feature type="transmembrane region" description="Helical" evidence="7">
    <location>
        <begin position="60"/>
        <end position="80"/>
    </location>
</feature>
<keyword evidence="5 7" id="KW-0472">Membrane</keyword>
<keyword evidence="4 7" id="KW-1133">Transmembrane helix</keyword>
<dbReference type="GO" id="GO:0005886">
    <property type="term" value="C:plasma membrane"/>
    <property type="evidence" value="ECO:0007669"/>
    <property type="project" value="TreeGrafter"/>
</dbReference>
<dbReference type="PANTHER" id="PTHR31123:SF4">
    <property type="entry name" value="PROTEIN ALCS"/>
    <property type="match status" value="1"/>
</dbReference>
<dbReference type="GO" id="GO:0015123">
    <property type="term" value="F:acetate transmembrane transporter activity"/>
    <property type="evidence" value="ECO:0007669"/>
    <property type="project" value="TreeGrafter"/>
</dbReference>
<evidence type="ECO:0000256" key="6">
    <source>
        <dbReference type="SAM" id="MobiDB-lite"/>
    </source>
</evidence>
<feature type="transmembrane region" description="Helical" evidence="7">
    <location>
        <begin position="114"/>
        <end position="135"/>
    </location>
</feature>
<evidence type="ECO:0000256" key="7">
    <source>
        <dbReference type="SAM" id="Phobius"/>
    </source>
</evidence>
<dbReference type="InterPro" id="IPR051633">
    <property type="entry name" value="AceTr"/>
</dbReference>
<feature type="transmembrane region" description="Helical" evidence="7">
    <location>
        <begin position="86"/>
        <end position="107"/>
    </location>
</feature>
<evidence type="ECO:0000256" key="2">
    <source>
        <dbReference type="ARBA" id="ARBA00005587"/>
    </source>
</evidence>
<comment type="similarity">
    <text evidence="2">Belongs to the acetate uptake transporter (AceTr) (TC 2.A.96) family.</text>
</comment>
<protein>
    <submittedName>
        <fullName evidence="8">Uncharacterized protein</fullName>
    </submittedName>
</protein>
<evidence type="ECO:0000256" key="1">
    <source>
        <dbReference type="ARBA" id="ARBA00004141"/>
    </source>
</evidence>
<evidence type="ECO:0000256" key="3">
    <source>
        <dbReference type="ARBA" id="ARBA00022692"/>
    </source>
</evidence>
<organism evidence="8 9">
    <name type="scientific">Recurvomyces mirabilis</name>
    <dbReference type="NCBI Taxonomy" id="574656"/>
    <lineage>
        <taxon>Eukaryota</taxon>
        <taxon>Fungi</taxon>
        <taxon>Dikarya</taxon>
        <taxon>Ascomycota</taxon>
        <taxon>Pezizomycotina</taxon>
        <taxon>Dothideomycetes</taxon>
        <taxon>Dothideomycetidae</taxon>
        <taxon>Mycosphaerellales</taxon>
        <taxon>Teratosphaeriaceae</taxon>
        <taxon>Recurvomyces</taxon>
    </lineage>
</organism>
<evidence type="ECO:0000256" key="4">
    <source>
        <dbReference type="ARBA" id="ARBA00022989"/>
    </source>
</evidence>
<evidence type="ECO:0000256" key="5">
    <source>
        <dbReference type="ARBA" id="ARBA00023136"/>
    </source>
</evidence>
<feature type="transmembrane region" description="Helical" evidence="7">
    <location>
        <begin position="218"/>
        <end position="239"/>
    </location>
</feature>
<evidence type="ECO:0000313" key="8">
    <source>
        <dbReference type="EMBL" id="KAK3678472.1"/>
    </source>
</evidence>
<sequence>MSTQMSEKRGQDEHYDGDLRKTDTAGSVVLTMEMFEKLYLSPANKVSGDLRQRFANPTPLPLLGFIVTTACVPSALMGWGGASGGGAATIGVCYFFGGMLQIIGAVLEWIIGNTFVYIVFGTFGAFWLSFAATLTPYYNAETAFTSTAKSEAAGAAAFETSFAFFPAFLGVIVFMFMICSLRTNVIFFLIFLTVDIALFLLAAAYWKASVGELALFHTLGFTAGAFTFILCVLALYLLFVQLLAAVEFPLTLPVGDLSSRIGKKKVGPGEAV</sequence>
<dbReference type="PANTHER" id="PTHR31123">
    <property type="entry name" value="ACCUMULATION OF DYADS PROTEIN 2-RELATED"/>
    <property type="match status" value="1"/>
</dbReference>
<accession>A0AAE0WV26</accession>
<gene>
    <name evidence="8" type="ORF">LTR78_001769</name>
</gene>
<name>A0AAE0WV26_9PEZI</name>
<keyword evidence="9" id="KW-1185">Reference proteome</keyword>
<comment type="caution">
    <text evidence="8">The sequence shown here is derived from an EMBL/GenBank/DDBJ whole genome shotgun (WGS) entry which is preliminary data.</text>
</comment>